<dbReference type="InterPro" id="IPR016047">
    <property type="entry name" value="M23ase_b-sheet_dom"/>
</dbReference>
<reference evidence="4 5" key="1">
    <citation type="submission" date="2019-04" db="EMBL/GenBank/DDBJ databases">
        <title>Isolation and identification of Cellulomonas shaoxiangyii sp. Nov. isolated from feces of the Tibetan antelopes (Pantholops hodgsonii) in the Qinghai-Tibet plateau of China.</title>
        <authorList>
            <person name="Tian Z."/>
        </authorList>
    </citation>
    <scope>NUCLEOTIDE SEQUENCE [LARGE SCALE GENOMIC DNA]</scope>
    <source>
        <strain evidence="4 5">Z28</strain>
    </source>
</reference>
<dbReference type="PANTHER" id="PTHR21666:SF289">
    <property type="entry name" value="L-ALA--D-GLU ENDOPEPTIDASE"/>
    <property type="match status" value="1"/>
</dbReference>
<keyword evidence="5" id="KW-1185">Reference proteome</keyword>
<evidence type="ECO:0000256" key="2">
    <source>
        <dbReference type="SAM" id="SignalP"/>
    </source>
</evidence>
<dbReference type="Pfam" id="PF01551">
    <property type="entry name" value="Peptidase_M23"/>
    <property type="match status" value="1"/>
</dbReference>
<accession>A0A4P7SM76</accession>
<dbReference type="InterPro" id="IPR050570">
    <property type="entry name" value="Cell_wall_metabolism_enzyme"/>
</dbReference>
<dbReference type="InterPro" id="IPR011055">
    <property type="entry name" value="Dup_hybrid_motif"/>
</dbReference>
<evidence type="ECO:0000313" key="5">
    <source>
        <dbReference type="Proteomes" id="UP000296469"/>
    </source>
</evidence>
<organism evidence="4 5">
    <name type="scientific">Cellulomonas shaoxiangyii</name>
    <dbReference type="NCBI Taxonomy" id="2566013"/>
    <lineage>
        <taxon>Bacteria</taxon>
        <taxon>Bacillati</taxon>
        <taxon>Actinomycetota</taxon>
        <taxon>Actinomycetes</taxon>
        <taxon>Micrococcales</taxon>
        <taxon>Cellulomonadaceae</taxon>
        <taxon>Cellulomonas</taxon>
    </lineage>
</organism>
<dbReference type="Proteomes" id="UP000296469">
    <property type="component" value="Chromosome"/>
</dbReference>
<gene>
    <name evidence="4" type="ORF">E5225_10755</name>
</gene>
<dbReference type="PANTHER" id="PTHR21666">
    <property type="entry name" value="PEPTIDASE-RELATED"/>
    <property type="match status" value="1"/>
</dbReference>
<protein>
    <submittedName>
        <fullName evidence="4">M23 family metallopeptidase</fullName>
    </submittedName>
</protein>
<dbReference type="CDD" id="cd12797">
    <property type="entry name" value="M23_peptidase"/>
    <property type="match status" value="1"/>
</dbReference>
<dbReference type="KEGG" id="celz:E5225_10755"/>
<dbReference type="Gene3D" id="2.70.70.10">
    <property type="entry name" value="Glucose Permease (Domain IIA)"/>
    <property type="match status" value="1"/>
</dbReference>
<dbReference type="SUPFAM" id="SSF51261">
    <property type="entry name" value="Duplicated hybrid motif"/>
    <property type="match status" value="1"/>
</dbReference>
<dbReference type="OrthoDB" id="5245088at2"/>
<feature type="chain" id="PRO_5020504433" evidence="2">
    <location>
        <begin position="33"/>
        <end position="180"/>
    </location>
</feature>
<evidence type="ECO:0000259" key="3">
    <source>
        <dbReference type="Pfam" id="PF01551"/>
    </source>
</evidence>
<dbReference type="EMBL" id="CP039291">
    <property type="protein sequence ID" value="QCB95342.1"/>
    <property type="molecule type" value="Genomic_DNA"/>
</dbReference>
<feature type="domain" description="M23ase beta-sheet core" evidence="3">
    <location>
        <begin position="72"/>
        <end position="164"/>
    </location>
</feature>
<evidence type="ECO:0000313" key="4">
    <source>
        <dbReference type="EMBL" id="QCB95342.1"/>
    </source>
</evidence>
<sequence>MPRRREPRRRGRERAGALVSAVALALAGAAAAAQPSAAGVGAPPAPSAYRAPVHPPVLARAFVAPPEPWAAGHRGVDLLAAAGADVVSPADGIVSFTGPVAGRGVVTVLHPDGRRSSVEPVVPHVTAGDPVRAGERLGTVGEGGHCAGTCVHWGVREGDRYVDPWSLLAGAGPVVLLPVR</sequence>
<name>A0A4P7SM76_9CELL</name>
<dbReference type="GO" id="GO:0004222">
    <property type="term" value="F:metalloendopeptidase activity"/>
    <property type="evidence" value="ECO:0007669"/>
    <property type="project" value="TreeGrafter"/>
</dbReference>
<feature type="signal peptide" evidence="2">
    <location>
        <begin position="1"/>
        <end position="32"/>
    </location>
</feature>
<keyword evidence="1 2" id="KW-0732">Signal</keyword>
<proteinExistence type="predicted"/>
<evidence type="ECO:0000256" key="1">
    <source>
        <dbReference type="ARBA" id="ARBA00022729"/>
    </source>
</evidence>
<dbReference type="AlphaFoldDB" id="A0A4P7SM76"/>